<dbReference type="InterPro" id="IPR036465">
    <property type="entry name" value="vWFA_dom_sf"/>
</dbReference>
<feature type="compositionally biased region" description="Pro residues" evidence="1">
    <location>
        <begin position="225"/>
        <end position="254"/>
    </location>
</feature>
<proteinExistence type="predicted"/>
<dbReference type="PROSITE" id="PS50234">
    <property type="entry name" value="VWFA"/>
    <property type="match status" value="1"/>
</dbReference>
<feature type="domain" description="VWFA" evidence="3">
    <location>
        <begin position="40"/>
        <end position="218"/>
    </location>
</feature>
<dbReference type="RefSeq" id="WP_054359294.1">
    <property type="nucleotide sequence ID" value="NZ_LJYW01000001.1"/>
</dbReference>
<protein>
    <recommendedName>
        <fullName evidence="3">VWFA domain-containing protein</fullName>
    </recommendedName>
</protein>
<organism evidence="4 5">
    <name type="scientific">Prosthecodimorpha hirschii</name>
    <dbReference type="NCBI Taxonomy" id="665126"/>
    <lineage>
        <taxon>Bacteria</taxon>
        <taxon>Pseudomonadati</taxon>
        <taxon>Pseudomonadota</taxon>
        <taxon>Alphaproteobacteria</taxon>
        <taxon>Hyphomicrobiales</taxon>
        <taxon>Ancalomicrobiaceae</taxon>
        <taxon>Prosthecodimorpha</taxon>
    </lineage>
</organism>
<reference evidence="4 5" key="2">
    <citation type="submission" date="2015-10" db="EMBL/GenBank/DDBJ databases">
        <title>Draft Genome Sequence of Prosthecomicrobium hirschii ATCC 27832.</title>
        <authorList>
            <person name="Daniel J."/>
            <person name="Givan S.A."/>
            <person name="Brun Y.V."/>
            <person name="Brown P.J."/>
        </authorList>
    </citation>
    <scope>NUCLEOTIDE SEQUENCE [LARGE SCALE GENOMIC DNA]</scope>
    <source>
        <strain evidence="4 5">16</strain>
    </source>
</reference>
<feature type="chain" id="PRO_5006132001" description="VWFA domain-containing protein" evidence="2">
    <location>
        <begin position="24"/>
        <end position="482"/>
    </location>
</feature>
<feature type="region of interest" description="Disordered" evidence="1">
    <location>
        <begin position="223"/>
        <end position="254"/>
    </location>
</feature>
<comment type="caution">
    <text evidence="4">The sequence shown here is derived from an EMBL/GenBank/DDBJ whole genome shotgun (WGS) entry which is preliminary data.</text>
</comment>
<accession>A0A0P6W1R0</accession>
<keyword evidence="5" id="KW-1185">Reference proteome</keyword>
<evidence type="ECO:0000256" key="2">
    <source>
        <dbReference type="SAM" id="SignalP"/>
    </source>
</evidence>
<sequence>MSWSPYCVALFAAVLAGAGCAVAQTPSAAPAGGSADTEAAVILILDASGSMKGRVQGRTKWDVARETVGKVLNELPPDREIGLMAYGHKGGKCNDIELLTPPAKGAGPAIIQRIGSLQPRGETPLTESVRQAAKALKYQDKPATVVIVTDGIESCKGDPCALARDLATDGIDFTAHVIGFGLSEKEGAAVACLAQNTGGLYIAANDADQLKDALQKTVVEAPVDVPDPQPKPAPPPVPAPAPAPVVAPPPSPPAAKPSLFSAEFKNGVDLSKWEIVNENKSRYGVMDGRWVVAGTRNGMLDNPKKENLLLAKTEVPQGDFDLVAEFTATMGEGTSHVSIGIYRDEKNFVEAGFWRDATYNTLDLGVRRLADGQATEQRSSVGAIGPWHRKADAGSPTMKHIDAQGVRLTLSRRGIKVFAALEYLGNPPRDGEYKGPVVSKEVSIFGLEGRLAFKAGVWGCTFDFQPCGENIVRLDKVELRTP</sequence>
<dbReference type="Pfam" id="PF13519">
    <property type="entry name" value="VWA_2"/>
    <property type="match status" value="1"/>
</dbReference>
<name>A0A0P6W1R0_9HYPH</name>
<dbReference type="SMART" id="SM00327">
    <property type="entry name" value="VWA"/>
    <property type="match status" value="1"/>
</dbReference>
<dbReference type="InterPro" id="IPR002035">
    <property type="entry name" value="VWF_A"/>
</dbReference>
<evidence type="ECO:0000259" key="3">
    <source>
        <dbReference type="PROSITE" id="PS50234"/>
    </source>
</evidence>
<dbReference type="EMBL" id="LJYW01000001">
    <property type="protein sequence ID" value="KPL53130.1"/>
    <property type="molecule type" value="Genomic_DNA"/>
</dbReference>
<evidence type="ECO:0000313" key="4">
    <source>
        <dbReference type="EMBL" id="KPL53130.1"/>
    </source>
</evidence>
<gene>
    <name evidence="4" type="ORF">ABB55_13640</name>
</gene>
<dbReference type="Gene3D" id="3.40.50.410">
    <property type="entry name" value="von Willebrand factor, type A domain"/>
    <property type="match status" value="1"/>
</dbReference>
<dbReference type="SUPFAM" id="SSF53300">
    <property type="entry name" value="vWA-like"/>
    <property type="match status" value="1"/>
</dbReference>
<dbReference type="Proteomes" id="UP000048984">
    <property type="component" value="Unassembled WGS sequence"/>
</dbReference>
<dbReference type="AlphaFoldDB" id="A0A0P6W1R0"/>
<dbReference type="STRING" id="665126.ABB55_13640"/>
<reference evidence="4 5" key="1">
    <citation type="submission" date="2015-09" db="EMBL/GenBank/DDBJ databases">
        <authorList>
            <person name="Jackson K.R."/>
            <person name="Lunt B.L."/>
            <person name="Fisher J.N.B."/>
            <person name="Gardner A.V."/>
            <person name="Bailey M.E."/>
            <person name="Deus L.M."/>
            <person name="Earl A.S."/>
            <person name="Gibby P.D."/>
            <person name="Hartmann K.A."/>
            <person name="Liu J.E."/>
            <person name="Manci A.M."/>
            <person name="Nielsen D.A."/>
            <person name="Solomon M.B."/>
            <person name="Breakwell D.P."/>
            <person name="Burnett S.H."/>
            <person name="Grose J.H."/>
        </authorList>
    </citation>
    <scope>NUCLEOTIDE SEQUENCE [LARGE SCALE GENOMIC DNA]</scope>
    <source>
        <strain evidence="4 5">16</strain>
    </source>
</reference>
<evidence type="ECO:0000313" key="5">
    <source>
        <dbReference type="Proteomes" id="UP000048984"/>
    </source>
</evidence>
<evidence type="ECO:0000256" key="1">
    <source>
        <dbReference type="SAM" id="MobiDB-lite"/>
    </source>
</evidence>
<keyword evidence="2" id="KW-0732">Signal</keyword>
<feature type="signal peptide" evidence="2">
    <location>
        <begin position="1"/>
        <end position="23"/>
    </location>
</feature>